<dbReference type="EMBL" id="LKAM01000006">
    <property type="protein sequence ID" value="KUM48194.1"/>
    <property type="molecule type" value="Genomic_DNA"/>
</dbReference>
<name>A0A101LZE9_PICGL</name>
<accession>A0A101LZE9</accession>
<geneLocation type="mitochondrion" evidence="1"/>
<keyword evidence="1" id="KW-0496">Mitochondrion</keyword>
<protein>
    <submittedName>
        <fullName evidence="1">Uncharacterized protein</fullName>
    </submittedName>
</protein>
<dbReference type="AlphaFoldDB" id="A0A101LZE9"/>
<sequence>MPALLVVKDQSNQLVLDMQLLALDLIDMKQPGQLLPT</sequence>
<proteinExistence type="predicted"/>
<organism evidence="1">
    <name type="scientific">Picea glauca</name>
    <name type="common">White spruce</name>
    <name type="synonym">Pinus glauca</name>
    <dbReference type="NCBI Taxonomy" id="3330"/>
    <lineage>
        <taxon>Eukaryota</taxon>
        <taxon>Viridiplantae</taxon>
        <taxon>Streptophyta</taxon>
        <taxon>Embryophyta</taxon>
        <taxon>Tracheophyta</taxon>
        <taxon>Spermatophyta</taxon>
        <taxon>Pinopsida</taxon>
        <taxon>Pinidae</taxon>
        <taxon>Conifers I</taxon>
        <taxon>Pinales</taxon>
        <taxon>Pinaceae</taxon>
        <taxon>Picea</taxon>
    </lineage>
</organism>
<gene>
    <name evidence="1" type="ORF">ABT39_MTgene5191</name>
</gene>
<comment type="caution">
    <text evidence="1">The sequence shown here is derived from an EMBL/GenBank/DDBJ whole genome shotgun (WGS) entry which is preliminary data.</text>
</comment>
<reference evidence="1" key="1">
    <citation type="journal article" date="2015" name="Genome Biol. Evol.">
        <title>Organellar Genomes of White Spruce (Picea glauca): Assembly and Annotation.</title>
        <authorList>
            <person name="Jackman S.D."/>
            <person name="Warren R.L."/>
            <person name="Gibb E.A."/>
            <person name="Vandervalk B.P."/>
            <person name="Mohamadi H."/>
            <person name="Chu J."/>
            <person name="Raymond A."/>
            <person name="Pleasance S."/>
            <person name="Coope R."/>
            <person name="Wildung M.R."/>
            <person name="Ritland C.E."/>
            <person name="Bousquet J."/>
            <person name="Jones S.J."/>
            <person name="Bohlmann J."/>
            <person name="Birol I."/>
        </authorList>
    </citation>
    <scope>NUCLEOTIDE SEQUENCE [LARGE SCALE GENOMIC DNA]</scope>
    <source>
        <tissue evidence="1">Flushing bud</tissue>
    </source>
</reference>
<evidence type="ECO:0000313" key="1">
    <source>
        <dbReference type="EMBL" id="KUM48194.1"/>
    </source>
</evidence>